<dbReference type="EMBL" id="BGPR01000180">
    <property type="protein sequence ID" value="GBM02476.1"/>
    <property type="molecule type" value="Genomic_DNA"/>
</dbReference>
<reference evidence="1 2" key="1">
    <citation type="journal article" date="2019" name="Sci. Rep.">
        <title>Orb-weaving spider Araneus ventricosus genome elucidates the spidroin gene catalogue.</title>
        <authorList>
            <person name="Kono N."/>
            <person name="Nakamura H."/>
            <person name="Ohtoshi R."/>
            <person name="Moran D.A.P."/>
            <person name="Shinohara A."/>
            <person name="Yoshida Y."/>
            <person name="Fujiwara M."/>
            <person name="Mori M."/>
            <person name="Tomita M."/>
            <person name="Arakawa K."/>
        </authorList>
    </citation>
    <scope>NUCLEOTIDE SEQUENCE [LARGE SCALE GENOMIC DNA]</scope>
</reference>
<keyword evidence="2" id="KW-1185">Reference proteome</keyword>
<accession>A0A4Y2CF39</accession>
<dbReference type="AlphaFoldDB" id="A0A4Y2CF39"/>
<organism evidence="1 2">
    <name type="scientific">Araneus ventricosus</name>
    <name type="common">Orbweaver spider</name>
    <name type="synonym">Epeira ventricosa</name>
    <dbReference type="NCBI Taxonomy" id="182803"/>
    <lineage>
        <taxon>Eukaryota</taxon>
        <taxon>Metazoa</taxon>
        <taxon>Ecdysozoa</taxon>
        <taxon>Arthropoda</taxon>
        <taxon>Chelicerata</taxon>
        <taxon>Arachnida</taxon>
        <taxon>Araneae</taxon>
        <taxon>Araneomorphae</taxon>
        <taxon>Entelegynae</taxon>
        <taxon>Araneoidea</taxon>
        <taxon>Araneidae</taxon>
        <taxon>Araneus</taxon>
    </lineage>
</organism>
<protein>
    <submittedName>
        <fullName evidence="1">Uncharacterized protein</fullName>
    </submittedName>
</protein>
<proteinExistence type="predicted"/>
<dbReference type="Proteomes" id="UP000499080">
    <property type="component" value="Unassembled WGS sequence"/>
</dbReference>
<sequence>MIISHWGYFKYGDEKSSDKEAGSGFPFGCNNGYVARLGPSLMTGELYEPLVMGAIMHSDTVPILSVAAASHSNTTAVRTLCMKGPSVSEVPPIPGVPIVLE</sequence>
<evidence type="ECO:0000313" key="1">
    <source>
        <dbReference type="EMBL" id="GBM02476.1"/>
    </source>
</evidence>
<name>A0A4Y2CF39_ARAVE</name>
<comment type="caution">
    <text evidence="1">The sequence shown here is derived from an EMBL/GenBank/DDBJ whole genome shotgun (WGS) entry which is preliminary data.</text>
</comment>
<evidence type="ECO:0000313" key="2">
    <source>
        <dbReference type="Proteomes" id="UP000499080"/>
    </source>
</evidence>
<gene>
    <name evidence="1" type="ORF">AVEN_76518_1</name>
</gene>